<dbReference type="GO" id="GO:0005730">
    <property type="term" value="C:nucleolus"/>
    <property type="evidence" value="ECO:0007669"/>
    <property type="project" value="UniProtKB-SubCell"/>
</dbReference>
<dbReference type="InterPro" id="IPR019174">
    <property type="entry name" value="NADH_DH_b-subcmplx_su6"/>
</dbReference>
<comment type="caution">
    <text evidence="9">The sequence shown here is derived from an EMBL/GenBank/DDBJ whole genome shotgun (WGS) entry which is preliminary data.</text>
</comment>
<dbReference type="InParanoid" id="A0A6L2PI45"/>
<dbReference type="GO" id="GO:0034475">
    <property type="term" value="P:U4 snRNA 3'-end processing"/>
    <property type="evidence" value="ECO:0007669"/>
    <property type="project" value="TreeGrafter"/>
</dbReference>
<keyword evidence="4" id="KW-0963">Cytoplasm</keyword>
<comment type="subcellular location">
    <subcellularLocation>
        <location evidence="1">Cytoplasm</location>
    </subcellularLocation>
    <subcellularLocation>
        <location evidence="2">Nucleus</location>
        <location evidence="2">Nucleolus</location>
    </subcellularLocation>
</comment>
<dbReference type="GO" id="GO:0071038">
    <property type="term" value="P:TRAMP-dependent tRNA surveillance pathway"/>
    <property type="evidence" value="ECO:0007669"/>
    <property type="project" value="TreeGrafter"/>
</dbReference>
<dbReference type="Pfam" id="PF03725">
    <property type="entry name" value="RNase_PH_C"/>
    <property type="match status" value="1"/>
</dbReference>
<dbReference type="InterPro" id="IPR027408">
    <property type="entry name" value="PNPase/RNase_PH_dom_sf"/>
</dbReference>
<evidence type="ECO:0000256" key="6">
    <source>
        <dbReference type="ARBA" id="ARBA00042523"/>
    </source>
</evidence>
<dbReference type="GO" id="GO:0034473">
    <property type="term" value="P:U1 snRNA 3'-end processing"/>
    <property type="evidence" value="ECO:0007669"/>
    <property type="project" value="TreeGrafter"/>
</dbReference>
<organism evidence="9 10">
    <name type="scientific">Coptotermes formosanus</name>
    <name type="common">Formosan subterranean termite</name>
    <dbReference type="NCBI Taxonomy" id="36987"/>
    <lineage>
        <taxon>Eukaryota</taxon>
        <taxon>Metazoa</taxon>
        <taxon>Ecdysozoa</taxon>
        <taxon>Arthropoda</taxon>
        <taxon>Hexapoda</taxon>
        <taxon>Insecta</taxon>
        <taxon>Pterygota</taxon>
        <taxon>Neoptera</taxon>
        <taxon>Polyneoptera</taxon>
        <taxon>Dictyoptera</taxon>
        <taxon>Blattodea</taxon>
        <taxon>Blattoidea</taxon>
        <taxon>Termitoidae</taxon>
        <taxon>Rhinotermitidae</taxon>
        <taxon>Coptotermes</taxon>
    </lineage>
</organism>
<evidence type="ECO:0000259" key="7">
    <source>
        <dbReference type="Pfam" id="PF01138"/>
    </source>
</evidence>
<dbReference type="SUPFAM" id="SSF55666">
    <property type="entry name" value="Ribonuclease PH domain 2-like"/>
    <property type="match status" value="1"/>
</dbReference>
<proteinExistence type="inferred from homology"/>
<evidence type="ECO:0000256" key="1">
    <source>
        <dbReference type="ARBA" id="ARBA00004496"/>
    </source>
</evidence>
<dbReference type="Proteomes" id="UP000502823">
    <property type="component" value="Unassembled WGS sequence"/>
</dbReference>
<evidence type="ECO:0000256" key="5">
    <source>
        <dbReference type="ARBA" id="ARBA00022835"/>
    </source>
</evidence>
<dbReference type="GO" id="GO:0000467">
    <property type="term" value="P:exonucleolytic trimming to generate mature 3'-end of 5.8S rRNA from tricistronic rRNA transcript (SSU-rRNA, 5.8S rRNA, LSU-rRNA)"/>
    <property type="evidence" value="ECO:0007669"/>
    <property type="project" value="TreeGrafter"/>
</dbReference>
<dbReference type="GO" id="GO:0016075">
    <property type="term" value="P:rRNA catabolic process"/>
    <property type="evidence" value="ECO:0007669"/>
    <property type="project" value="TreeGrafter"/>
</dbReference>
<comment type="similarity">
    <text evidence="3">Belongs to the RNase PH family.</text>
</comment>
<dbReference type="InterPro" id="IPR015847">
    <property type="entry name" value="ExoRNase_PH_dom2"/>
</dbReference>
<sequence length="388" mass="43241">MASDTGGVKPFAIQGRLARERERLLGMTEKERAWRRQWLKDQELSRNEPRYVPEYYTERYNPIRRAYKMPLDMAFKPLAPVLGAERTAVIRWFTGKFLMIGFAIYATAYYFKYNAHEDFRCDGRTRLDYRPMEVETDVVSHASGSARLRLANTDILVGVKTEIDTPYPERPREGKIEFFVDCSANATPAFEGRGGEELGTEISNSLATSYQSSQTFDLTALCILPGRQCWKLYVDILILECGGNLFDAVSLAVKAALHNVRIPKVKAASLDGGTVDLQLSDDPFDCYHLDVSAAPCLVTLCKIGDHCVVDPTAEEEMCSNASVVMAITEKSLVTSVFKTGVGSFHPQTLLDILKVGLAIGLNLNKALKAALLEEREQGHVKECCGFLK</sequence>
<dbReference type="GO" id="GO:0005739">
    <property type="term" value="C:mitochondrion"/>
    <property type="evidence" value="ECO:0007669"/>
    <property type="project" value="GOC"/>
</dbReference>
<protein>
    <recommendedName>
        <fullName evidence="6">Ribosomal RNA-processing protein 42</fullName>
    </recommendedName>
</protein>
<dbReference type="InterPro" id="IPR020568">
    <property type="entry name" value="Ribosomal_Su5_D2-typ_SF"/>
</dbReference>
<evidence type="ECO:0000256" key="4">
    <source>
        <dbReference type="ARBA" id="ARBA00022490"/>
    </source>
</evidence>
<dbReference type="GO" id="GO:0071035">
    <property type="term" value="P:nuclear polyadenylation-dependent rRNA catabolic process"/>
    <property type="evidence" value="ECO:0007669"/>
    <property type="project" value="TreeGrafter"/>
</dbReference>
<evidence type="ECO:0000313" key="9">
    <source>
        <dbReference type="EMBL" id="GFG31100.1"/>
    </source>
</evidence>
<dbReference type="SUPFAM" id="SSF54211">
    <property type="entry name" value="Ribosomal protein S5 domain 2-like"/>
    <property type="match status" value="1"/>
</dbReference>
<evidence type="ECO:0000256" key="2">
    <source>
        <dbReference type="ARBA" id="ARBA00004604"/>
    </source>
</evidence>
<dbReference type="Pfam" id="PF09782">
    <property type="entry name" value="NDUF_B6"/>
    <property type="match status" value="1"/>
</dbReference>
<dbReference type="GO" id="GO:0034476">
    <property type="term" value="P:U5 snRNA 3'-end processing"/>
    <property type="evidence" value="ECO:0007669"/>
    <property type="project" value="TreeGrafter"/>
</dbReference>
<dbReference type="PANTHER" id="PTHR11097:SF8">
    <property type="entry name" value="EXOSOME COMPLEX COMPONENT RRP42"/>
    <property type="match status" value="1"/>
</dbReference>
<dbReference type="AlphaFoldDB" id="A0A6L2PI45"/>
<dbReference type="InterPro" id="IPR001247">
    <property type="entry name" value="ExoRNase_PH_dom1"/>
</dbReference>
<evidence type="ECO:0000313" key="10">
    <source>
        <dbReference type="Proteomes" id="UP000502823"/>
    </source>
</evidence>
<dbReference type="Pfam" id="PF01138">
    <property type="entry name" value="RNase_PH"/>
    <property type="match status" value="1"/>
</dbReference>
<dbReference type="InterPro" id="IPR050590">
    <property type="entry name" value="Exosome_comp_Rrp42_subfam"/>
</dbReference>
<dbReference type="OrthoDB" id="272245at2759"/>
<dbReference type="Gene3D" id="3.30.230.70">
    <property type="entry name" value="GHMP Kinase, N-terminal domain"/>
    <property type="match status" value="1"/>
</dbReference>
<dbReference type="GO" id="GO:0035925">
    <property type="term" value="F:mRNA 3'-UTR AU-rich region binding"/>
    <property type="evidence" value="ECO:0007669"/>
    <property type="project" value="TreeGrafter"/>
</dbReference>
<name>A0A6L2PI45_COPFO</name>
<dbReference type="GO" id="GO:0000177">
    <property type="term" value="C:cytoplasmic exosome (RNase complex)"/>
    <property type="evidence" value="ECO:0007669"/>
    <property type="project" value="TreeGrafter"/>
</dbReference>
<dbReference type="InterPro" id="IPR036345">
    <property type="entry name" value="ExoRNase_PH_dom2_sf"/>
</dbReference>
<dbReference type="FunCoup" id="A0A6L2PI45">
    <property type="interactions" value="1750"/>
</dbReference>
<keyword evidence="5" id="KW-0271">Exosome</keyword>
<evidence type="ECO:0000259" key="8">
    <source>
        <dbReference type="Pfam" id="PF03725"/>
    </source>
</evidence>
<gene>
    <name evidence="9" type="ORF">Cfor_04599</name>
</gene>
<keyword evidence="10" id="KW-1185">Reference proteome</keyword>
<dbReference type="GO" id="GO:0006120">
    <property type="term" value="P:mitochondrial electron transport, NADH to ubiquinone"/>
    <property type="evidence" value="ECO:0007669"/>
    <property type="project" value="InterPro"/>
</dbReference>
<dbReference type="CDD" id="cd11367">
    <property type="entry name" value="RNase_PH_RRP42"/>
    <property type="match status" value="1"/>
</dbReference>
<evidence type="ECO:0000256" key="3">
    <source>
        <dbReference type="ARBA" id="ARBA00006678"/>
    </source>
</evidence>
<reference evidence="10" key="1">
    <citation type="submission" date="2020-01" db="EMBL/GenBank/DDBJ databases">
        <title>Draft genome sequence of the Termite Coptotermes fromosanus.</title>
        <authorList>
            <person name="Itakura S."/>
            <person name="Yosikawa Y."/>
            <person name="Umezawa K."/>
        </authorList>
    </citation>
    <scope>NUCLEOTIDE SEQUENCE [LARGE SCALE GENOMIC DNA]</scope>
</reference>
<feature type="domain" description="Exoribonuclease phosphorolytic" evidence="8">
    <location>
        <begin position="294"/>
        <end position="357"/>
    </location>
</feature>
<dbReference type="PANTHER" id="PTHR11097">
    <property type="entry name" value="EXOSOME COMPLEX EXONUCLEASE RIBOSOMAL RNA PROCESSING PROTEIN"/>
    <property type="match status" value="1"/>
</dbReference>
<feature type="domain" description="Exoribonuclease phosphorolytic" evidence="7">
    <location>
        <begin position="129"/>
        <end position="263"/>
    </location>
</feature>
<dbReference type="EMBL" id="BLKM01000280">
    <property type="protein sequence ID" value="GFG31100.1"/>
    <property type="molecule type" value="Genomic_DNA"/>
</dbReference>
<dbReference type="GO" id="GO:0071028">
    <property type="term" value="P:nuclear mRNA surveillance"/>
    <property type="evidence" value="ECO:0007669"/>
    <property type="project" value="TreeGrafter"/>
</dbReference>
<accession>A0A6L2PI45</accession>
<dbReference type="GO" id="GO:0000176">
    <property type="term" value="C:nuclear exosome (RNase complex)"/>
    <property type="evidence" value="ECO:0007669"/>
    <property type="project" value="TreeGrafter"/>
</dbReference>